<feature type="region of interest" description="Disordered" evidence="2">
    <location>
        <begin position="188"/>
        <end position="363"/>
    </location>
</feature>
<dbReference type="AlphaFoldDB" id="A0A1D2N3A9"/>
<sequence length="488" mass="54753">PWGDKFSSSLVVSRSDSGWLTCSRALCKEQLVSGVIVIVSNLHEGKARETKPQRLFRPRGFYIERTSKKEEKHIVFIQRFPNQLQVIMMGSNKVSRKSSFGKPKTPRLGISGIDYVNGLANHGYNHFHNGGASAGKSNGSQPQLQSIEVQHLPSHLHHQNVQNLDAINKTNSVDRGCKLKRKKSQPFEPSYYFDSDFDSDGGGGRRRSSTLNCSPSIVSRFLRLSRRKSSTSSSKKRQNQEEAYGSGGDGRGSKDQPQQKNPDVPCQTQTQSKRLSEDQQYGGGFRGGLGSNNNNNRIYPQEELPSDAGQQSHPPHHHHLHTHSLPQQHQHQAQQPHQSNDIDGEKTSASTASPETNNGKGLLSPLRERLAAIEELTTSLQSWQLTEKTEYEKCVSDLANQVSRAVALQQLMKSEVEKLQQRVVDLENHNKAMATMIIPTLVRKIYRYTSIHKKRTRTEQILLFVDEKCALICIPPGVFFSLRTFITT</sequence>
<evidence type="ECO:0000313" key="4">
    <source>
        <dbReference type="Proteomes" id="UP000094527"/>
    </source>
</evidence>
<feature type="compositionally biased region" description="Gly residues" evidence="2">
    <location>
        <begin position="281"/>
        <end position="290"/>
    </location>
</feature>
<feature type="compositionally biased region" description="Polar residues" evidence="2">
    <location>
        <begin position="347"/>
        <end position="359"/>
    </location>
</feature>
<dbReference type="OrthoDB" id="8930856at2759"/>
<protein>
    <submittedName>
        <fullName evidence="3">Nck-associated protein 5</fullName>
    </submittedName>
</protein>
<evidence type="ECO:0000313" key="3">
    <source>
        <dbReference type="EMBL" id="ODM99544.1"/>
    </source>
</evidence>
<comment type="caution">
    <text evidence="3">The sequence shown here is derived from an EMBL/GenBank/DDBJ whole genome shotgun (WGS) entry which is preliminary data.</text>
</comment>
<name>A0A1D2N3A9_ORCCI</name>
<evidence type="ECO:0000256" key="1">
    <source>
        <dbReference type="SAM" id="Coils"/>
    </source>
</evidence>
<keyword evidence="1" id="KW-0175">Coiled coil</keyword>
<feature type="coiled-coil region" evidence="1">
    <location>
        <begin position="409"/>
        <end position="436"/>
    </location>
</feature>
<evidence type="ECO:0000256" key="2">
    <source>
        <dbReference type="SAM" id="MobiDB-lite"/>
    </source>
</evidence>
<feature type="compositionally biased region" description="Low complexity" evidence="2">
    <location>
        <begin position="323"/>
        <end position="338"/>
    </location>
</feature>
<reference evidence="3 4" key="1">
    <citation type="journal article" date="2016" name="Genome Biol. Evol.">
        <title>Gene Family Evolution Reflects Adaptation to Soil Environmental Stressors in the Genome of the Collembolan Orchesella cincta.</title>
        <authorList>
            <person name="Faddeeva-Vakhrusheva A."/>
            <person name="Derks M.F."/>
            <person name="Anvar S.Y."/>
            <person name="Agamennone V."/>
            <person name="Suring W."/>
            <person name="Smit S."/>
            <person name="van Straalen N.M."/>
            <person name="Roelofs D."/>
        </authorList>
    </citation>
    <scope>NUCLEOTIDE SEQUENCE [LARGE SCALE GENOMIC DNA]</scope>
    <source>
        <tissue evidence="3">Mixed pool</tissue>
    </source>
</reference>
<proteinExistence type="predicted"/>
<feature type="compositionally biased region" description="Basic residues" evidence="2">
    <location>
        <begin position="223"/>
        <end position="237"/>
    </location>
</feature>
<dbReference type="STRING" id="48709.A0A1D2N3A9"/>
<accession>A0A1D2N3A9</accession>
<feature type="non-terminal residue" evidence="3">
    <location>
        <position position="1"/>
    </location>
</feature>
<feature type="compositionally biased region" description="Polar residues" evidence="2">
    <location>
        <begin position="255"/>
        <end position="273"/>
    </location>
</feature>
<keyword evidence="4" id="KW-1185">Reference proteome</keyword>
<organism evidence="3 4">
    <name type="scientific">Orchesella cincta</name>
    <name type="common">Springtail</name>
    <name type="synonym">Podura cincta</name>
    <dbReference type="NCBI Taxonomy" id="48709"/>
    <lineage>
        <taxon>Eukaryota</taxon>
        <taxon>Metazoa</taxon>
        <taxon>Ecdysozoa</taxon>
        <taxon>Arthropoda</taxon>
        <taxon>Hexapoda</taxon>
        <taxon>Collembola</taxon>
        <taxon>Entomobryomorpha</taxon>
        <taxon>Entomobryoidea</taxon>
        <taxon>Orchesellidae</taxon>
        <taxon>Orchesellinae</taxon>
        <taxon>Orchesella</taxon>
    </lineage>
</organism>
<dbReference type="EMBL" id="LJIJ01000272">
    <property type="protein sequence ID" value="ODM99544.1"/>
    <property type="molecule type" value="Genomic_DNA"/>
</dbReference>
<dbReference type="Proteomes" id="UP000094527">
    <property type="component" value="Unassembled WGS sequence"/>
</dbReference>
<gene>
    <name evidence="3" type="ORF">Ocin01_07138</name>
</gene>